<keyword evidence="2" id="KW-1133">Transmembrane helix</keyword>
<feature type="transmembrane region" description="Helical" evidence="2">
    <location>
        <begin position="494"/>
        <end position="517"/>
    </location>
</feature>
<feature type="transmembrane region" description="Helical" evidence="2">
    <location>
        <begin position="141"/>
        <end position="163"/>
    </location>
</feature>
<dbReference type="AlphaFoldDB" id="A0A7M7PJJ6"/>
<reference evidence="4" key="2">
    <citation type="submission" date="2021-01" db="UniProtKB">
        <authorList>
            <consortium name="EnsemblMetazoa"/>
        </authorList>
    </citation>
    <scope>IDENTIFICATION</scope>
</reference>
<evidence type="ECO:0000313" key="5">
    <source>
        <dbReference type="Proteomes" id="UP000007110"/>
    </source>
</evidence>
<dbReference type="PANTHER" id="PTHR11360:SF284">
    <property type="entry name" value="EG:103B4.3 PROTEIN-RELATED"/>
    <property type="match status" value="1"/>
</dbReference>
<dbReference type="InterPro" id="IPR011701">
    <property type="entry name" value="MFS"/>
</dbReference>
<dbReference type="InterPro" id="IPR050327">
    <property type="entry name" value="Proton-linked_MCT"/>
</dbReference>
<feature type="transmembrane region" description="Helical" evidence="2">
    <location>
        <begin position="87"/>
        <end position="104"/>
    </location>
</feature>
<keyword evidence="2" id="KW-0812">Transmembrane</keyword>
<dbReference type="RefSeq" id="XP_030852062.1">
    <property type="nucleotide sequence ID" value="XM_030996202.1"/>
</dbReference>
<protein>
    <recommendedName>
        <fullName evidence="3">Major facilitator superfamily (MFS) profile domain-containing protein</fullName>
    </recommendedName>
</protein>
<feature type="transmembrane region" description="Helical" evidence="2">
    <location>
        <begin position="371"/>
        <end position="392"/>
    </location>
</feature>
<dbReference type="OMA" id="CKPDGGW"/>
<feature type="transmembrane region" description="Helical" evidence="2">
    <location>
        <begin position="435"/>
        <end position="455"/>
    </location>
</feature>
<dbReference type="EnsemblMetazoa" id="XM_030996202">
    <property type="protein sequence ID" value="XP_030852062"/>
    <property type="gene ID" value="LOC586819"/>
</dbReference>
<feature type="transmembrane region" description="Helical" evidence="2">
    <location>
        <begin position="524"/>
        <end position="545"/>
    </location>
</feature>
<dbReference type="InParanoid" id="A0A7M7PJJ6"/>
<dbReference type="PANTHER" id="PTHR11360">
    <property type="entry name" value="MONOCARBOXYLATE TRANSPORTER"/>
    <property type="match status" value="1"/>
</dbReference>
<dbReference type="PROSITE" id="PS50850">
    <property type="entry name" value="MFS"/>
    <property type="match status" value="1"/>
</dbReference>
<evidence type="ECO:0000313" key="4">
    <source>
        <dbReference type="EnsemblMetazoa" id="XP_030852062"/>
    </source>
</evidence>
<reference evidence="5" key="1">
    <citation type="submission" date="2015-02" db="EMBL/GenBank/DDBJ databases">
        <title>Genome sequencing for Strongylocentrotus purpuratus.</title>
        <authorList>
            <person name="Murali S."/>
            <person name="Liu Y."/>
            <person name="Vee V."/>
            <person name="English A."/>
            <person name="Wang M."/>
            <person name="Skinner E."/>
            <person name="Han Y."/>
            <person name="Muzny D.M."/>
            <person name="Worley K.C."/>
            <person name="Gibbs R.A."/>
        </authorList>
    </citation>
    <scope>NUCLEOTIDE SEQUENCE</scope>
</reference>
<accession>A0A7M7PJJ6</accession>
<feature type="transmembrane region" description="Helical" evidence="2">
    <location>
        <begin position="175"/>
        <end position="196"/>
    </location>
</feature>
<dbReference type="KEGG" id="spu:586819"/>
<proteinExistence type="predicted"/>
<feature type="transmembrane region" description="Helical" evidence="2">
    <location>
        <begin position="348"/>
        <end position="365"/>
    </location>
</feature>
<keyword evidence="2" id="KW-0472">Membrane</keyword>
<sequence length="575" mass="61694">MMAAAPGVEASPNDGVGLRGPDVNEEGSIATSRHRYVRDCKPDGGWGWMITFGTFLVFVITTGSSWAFGILYIAFLDAFDQSKAITAVPGSLIFMTMVVTNPYAGLLADKYGHRQVIFVGGVISSLAILASSFATDFTMLTITYGLVGGIGFGLSHMPAIVMLSRYFDTKIGTATGLAMSGTGLGTIFMSIVTQYLVDEFGWRGTMMILSAINAHLCVAAAVMRPVKLGLRRMTPAEEDKLKAKTKEVRGITYKELPQEDPAAKGISITANPVHEPNGTEGAVFRTNTLVVGDRNSNSLTTKYVKMDVNLKYNGSTQNGTFETIEIVHKKAKEADANGKTSPSACCRVWSNIVSFLDSVYGFVLWKNPMYLSFLMGINLSFFGMTVVSAHVAKRALEYGIKDMYSTLLVAVLGLSQAVGRIVSGPLVDRCRLNPLRLYQSMAALCGVSIIFSIYLKSFSAQVVFCALAGYTTGACATLQTVMCVSLFGPGQMKYAYPGVILAVGIAMLTSPPIAGLCRDLQGNYLGAFFMAAAACFSSVVAHLPLSCTIKPGKKHAHTPIEDNDPYLGDEFVPKV</sequence>
<dbReference type="OrthoDB" id="6499973at2759"/>
<comment type="subcellular location">
    <subcellularLocation>
        <location evidence="1">Membrane</location>
        <topology evidence="1">Multi-pass membrane protein</topology>
    </subcellularLocation>
</comment>
<feature type="domain" description="Major facilitator superfamily (MFS) profile" evidence="3">
    <location>
        <begin position="50"/>
        <end position="550"/>
    </location>
</feature>
<dbReference type="SUPFAM" id="SSF103473">
    <property type="entry name" value="MFS general substrate transporter"/>
    <property type="match status" value="1"/>
</dbReference>
<keyword evidence="5" id="KW-1185">Reference proteome</keyword>
<dbReference type="Pfam" id="PF07690">
    <property type="entry name" value="MFS_1"/>
    <property type="match status" value="1"/>
</dbReference>
<evidence type="ECO:0000256" key="1">
    <source>
        <dbReference type="ARBA" id="ARBA00004141"/>
    </source>
</evidence>
<dbReference type="Gene3D" id="1.20.1250.20">
    <property type="entry name" value="MFS general substrate transporter like domains"/>
    <property type="match status" value="2"/>
</dbReference>
<organism evidence="4 5">
    <name type="scientific">Strongylocentrotus purpuratus</name>
    <name type="common">Purple sea urchin</name>
    <dbReference type="NCBI Taxonomy" id="7668"/>
    <lineage>
        <taxon>Eukaryota</taxon>
        <taxon>Metazoa</taxon>
        <taxon>Echinodermata</taxon>
        <taxon>Eleutherozoa</taxon>
        <taxon>Echinozoa</taxon>
        <taxon>Echinoidea</taxon>
        <taxon>Euechinoidea</taxon>
        <taxon>Echinacea</taxon>
        <taxon>Camarodonta</taxon>
        <taxon>Echinidea</taxon>
        <taxon>Strongylocentrotidae</taxon>
        <taxon>Strongylocentrotus</taxon>
    </lineage>
</organism>
<evidence type="ECO:0000256" key="2">
    <source>
        <dbReference type="SAM" id="Phobius"/>
    </source>
</evidence>
<dbReference type="FunFam" id="1.20.1250.20:FF:000505">
    <property type="entry name" value="Predicted protein"/>
    <property type="match status" value="1"/>
</dbReference>
<dbReference type="Proteomes" id="UP000007110">
    <property type="component" value="Unassembled WGS sequence"/>
</dbReference>
<feature type="transmembrane region" description="Helical" evidence="2">
    <location>
        <begin position="404"/>
        <end position="423"/>
    </location>
</feature>
<feature type="transmembrane region" description="Helical" evidence="2">
    <location>
        <begin position="202"/>
        <end position="223"/>
    </location>
</feature>
<dbReference type="GeneID" id="586819"/>
<dbReference type="CDD" id="cd17352">
    <property type="entry name" value="MFS_MCT_SLC16"/>
    <property type="match status" value="1"/>
</dbReference>
<dbReference type="GO" id="GO:0005886">
    <property type="term" value="C:plasma membrane"/>
    <property type="evidence" value="ECO:0000318"/>
    <property type="project" value="GO_Central"/>
</dbReference>
<feature type="transmembrane region" description="Helical" evidence="2">
    <location>
        <begin position="116"/>
        <end position="135"/>
    </location>
</feature>
<dbReference type="GO" id="GO:0008028">
    <property type="term" value="F:monocarboxylic acid transmembrane transporter activity"/>
    <property type="evidence" value="ECO:0000318"/>
    <property type="project" value="GO_Central"/>
</dbReference>
<feature type="transmembrane region" description="Helical" evidence="2">
    <location>
        <begin position="45"/>
        <end position="75"/>
    </location>
</feature>
<evidence type="ECO:0000259" key="3">
    <source>
        <dbReference type="PROSITE" id="PS50850"/>
    </source>
</evidence>
<name>A0A7M7PJJ6_STRPU</name>
<feature type="transmembrane region" description="Helical" evidence="2">
    <location>
        <begin position="462"/>
        <end position="488"/>
    </location>
</feature>
<dbReference type="InterPro" id="IPR020846">
    <property type="entry name" value="MFS_dom"/>
</dbReference>
<dbReference type="InterPro" id="IPR036259">
    <property type="entry name" value="MFS_trans_sf"/>
</dbReference>